<protein>
    <submittedName>
        <fullName evidence="1">Uncharacterized protein</fullName>
    </submittedName>
</protein>
<accession>A0A6N1BAN6</accession>
<evidence type="ECO:0000313" key="2">
    <source>
        <dbReference type="Proteomes" id="UP000542973"/>
    </source>
</evidence>
<dbReference type="Proteomes" id="UP000542973">
    <property type="component" value="Unassembled WGS sequence"/>
</dbReference>
<reference evidence="1 2" key="1">
    <citation type="submission" date="2020-05" db="EMBL/GenBank/DDBJ databases">
        <title>MicrobeNet Type strains.</title>
        <authorList>
            <person name="Nicholson A.C."/>
        </authorList>
    </citation>
    <scope>NUCLEOTIDE SEQUENCE [LARGE SCALE GENOMIC DNA]</scope>
    <source>
        <strain evidence="1 2">ATCC 700815</strain>
    </source>
</reference>
<dbReference type="EMBL" id="JABEMD010000012">
    <property type="protein sequence ID" value="NNH11131.1"/>
    <property type="molecule type" value="Genomic_DNA"/>
</dbReference>
<sequence length="188" mass="21602">MKERPILFSGAMVRAILDGRKTQTRRVVKDRHIDAAPPVAFFQYLREHCPYGQPGDRLWVRETWGFNPDFPSMPSRACYRADRGHEHDGIRWNPSIHMPRAACRLVLEVTGVRVERLQDISYEDAIAEGMFNPGTIESTYPLTGETGEQLGRRLSHPQRSFAILWEELNGAGAWAANPWVWVVEFRRA</sequence>
<comment type="caution">
    <text evidence="1">The sequence shown here is derived from an EMBL/GenBank/DDBJ whole genome shotgun (WGS) entry which is preliminary data.</text>
</comment>
<dbReference type="GeneID" id="70687166"/>
<proteinExistence type="predicted"/>
<organism evidence="1 2">
    <name type="scientific">Cupriavidus gilardii</name>
    <dbReference type="NCBI Taxonomy" id="82541"/>
    <lineage>
        <taxon>Bacteria</taxon>
        <taxon>Pseudomonadati</taxon>
        <taxon>Pseudomonadota</taxon>
        <taxon>Betaproteobacteria</taxon>
        <taxon>Burkholderiales</taxon>
        <taxon>Burkholderiaceae</taxon>
        <taxon>Cupriavidus</taxon>
    </lineage>
</organism>
<evidence type="ECO:0000313" key="1">
    <source>
        <dbReference type="EMBL" id="NNH11131.1"/>
    </source>
</evidence>
<name>A0A6N1BAN6_9BURK</name>
<dbReference type="RefSeq" id="WP_151022999.1">
    <property type="nucleotide sequence ID" value="NZ_BAAAEB010000017.1"/>
</dbReference>
<gene>
    <name evidence="1" type="ORF">HLB16_09595</name>
</gene>
<dbReference type="AlphaFoldDB" id="A0A6N1BAN6"/>